<dbReference type="PANTHER" id="PTHR12839:SF7">
    <property type="entry name" value="REGULATOR OF NONSENSE TRANSCRIPTS 2"/>
    <property type="match status" value="1"/>
</dbReference>
<evidence type="ECO:0000259" key="4">
    <source>
        <dbReference type="SMART" id="SM00543"/>
    </source>
</evidence>
<feature type="region of interest" description="Disordered" evidence="3">
    <location>
        <begin position="1118"/>
        <end position="1143"/>
    </location>
</feature>
<dbReference type="SMART" id="SM00543">
    <property type="entry name" value="MIF4G"/>
    <property type="match status" value="3"/>
</dbReference>
<name>A0ABP1R1Z5_9HEXA</name>
<dbReference type="Proteomes" id="UP001642540">
    <property type="component" value="Unassembled WGS sequence"/>
</dbReference>
<feature type="domain" description="MIF4G" evidence="4">
    <location>
        <begin position="695"/>
        <end position="926"/>
    </location>
</feature>
<keyword evidence="6" id="KW-1185">Reference proteome</keyword>
<feature type="compositionally biased region" description="Basic residues" evidence="3">
    <location>
        <begin position="956"/>
        <end position="965"/>
    </location>
</feature>
<sequence>MNGASNGKIETSTTMEPDREGVGDNVTVDIDSPFPQENQKRVVELFIEAWNKRAKERKAFREGNRNVQQETFEKLVKGKKLDSNLKKCTAFVRKMKQYVESQKGSIESDLNVLNLTKYQSEIAAVIVEGRLKLSDIASMVAICSELHKRYVDFSSHLIENFRKTLPTKKTEVVPAIISKVSSDIRLLSELLLSGILNEQEGFNLLQTTLKTMSFLDKDGIQFLIPFSTMLRGLTDDLINVIPSDVCEAFRNNGHSLDQLIRSDAFSPERKKELQTVLKDYFDMVKSNVVKKHEELLKSEKYNRKLLVTKGEIAADRQEAHSELSSRFEKYLNNASKLSYLLDIPMPVLRQLPADPEDELEKALLTTEDGEILTEVPGIVLFDNEEVRQFYQDYPDLKVYLPPVVYRDNILQMQEKTKKMEEQEKLVDEFDADLEQAELQDDKETVEEEEFSADIEGDLPPSMRIDNEEEKESTESKETNAPPQRQAFLTYLDNLQNCVSKNMIDKAAIEFAENFNNKRHRRELVRRLFLVPRQRVDLVPLYSRLVAILSRVFPDIGMDLSTMLHKDFRYLVLKKDQIKIETKLKITRFIAELVNFAIFPKSEAFNCLKMLLRNFVHHQVEMACAFVETCGRFLYRSSDSHRRMKIYLDEMQRKKTVRNMEPRYVYMLDSAYYHICPPVGGSIHRKKKSMMQTFLEYVLCEDLNKATLERADKVLRKFDWNVVLNSSLVVKILSSPWKFNYVQMESAAALLASVKKFRPSVTTSVIENLTEEIRLGCDYEFEDLNNFRMATCQYLAYIYSYKAVSTTTLFNVWYYLISYGVTYRQDTFTKMDPPDNMYRVRMVCHMLRMCGDYLTSSNSRRRLNFFLKYFQRYYVYKRTLPYWESVDFPHSVHEFYEETFRRLRNRWKLAKTMEEAELDIIEMDELLRKKIKDDTVKAAIYSQTQCVRLPGTASTKAPKKGKKGKNKLPNTVVNPTPLKRIAEEPAEEMTEVDMNQVEDPYEQLEQSDKKHDVAQDLDEAEFLAAFDKMCNEANQIPVKTSSKTDLPIPMSAAAKSTEPADGAGSVSVTLVTKKNNKQKLKTLVVSSDEEFIVSLKNREEAEKLEKQKVKSRTLAITRLQEEEERREEEQSVSQLVFGRPSFRR</sequence>
<organism evidence="5 6">
    <name type="scientific">Orchesella dallaii</name>
    <dbReference type="NCBI Taxonomy" id="48710"/>
    <lineage>
        <taxon>Eukaryota</taxon>
        <taxon>Metazoa</taxon>
        <taxon>Ecdysozoa</taxon>
        <taxon>Arthropoda</taxon>
        <taxon>Hexapoda</taxon>
        <taxon>Collembola</taxon>
        <taxon>Entomobryomorpha</taxon>
        <taxon>Entomobryoidea</taxon>
        <taxon>Orchesellidae</taxon>
        <taxon>Orchesellinae</taxon>
        <taxon>Orchesella</taxon>
    </lineage>
</organism>
<feature type="compositionally biased region" description="Acidic residues" evidence="3">
    <location>
        <begin position="437"/>
        <end position="456"/>
    </location>
</feature>
<comment type="subcellular location">
    <subcellularLocation>
        <location evidence="1">Cytoplasm</location>
    </subcellularLocation>
</comment>
<dbReference type="InterPro" id="IPR007193">
    <property type="entry name" value="Upf2/Nmd2_C"/>
</dbReference>
<protein>
    <recommendedName>
        <fullName evidence="4">MIF4G domain-containing protein</fullName>
    </recommendedName>
</protein>
<evidence type="ECO:0000313" key="6">
    <source>
        <dbReference type="Proteomes" id="UP001642540"/>
    </source>
</evidence>
<keyword evidence="2" id="KW-0963">Cytoplasm</keyword>
<dbReference type="Gene3D" id="1.25.40.180">
    <property type="match status" value="3"/>
</dbReference>
<dbReference type="PANTHER" id="PTHR12839">
    <property type="entry name" value="NONSENSE-MEDIATED MRNA DECAY PROTEIN 2 UP-FRAMESHIFT SUPPRESSOR 2"/>
    <property type="match status" value="1"/>
</dbReference>
<accession>A0ABP1R1Z5</accession>
<feature type="domain" description="MIF4G" evidence="4">
    <location>
        <begin position="85"/>
        <end position="306"/>
    </location>
</feature>
<gene>
    <name evidence="5" type="ORF">ODALV1_LOCUS16911</name>
</gene>
<feature type="compositionally biased region" description="Polar residues" evidence="3">
    <location>
        <begin position="1"/>
        <end position="15"/>
    </location>
</feature>
<feature type="region of interest" description="Disordered" evidence="3">
    <location>
        <begin position="1"/>
        <end position="26"/>
    </location>
</feature>
<dbReference type="InterPro" id="IPR016024">
    <property type="entry name" value="ARM-type_fold"/>
</dbReference>
<evidence type="ECO:0000256" key="2">
    <source>
        <dbReference type="ARBA" id="ARBA00022490"/>
    </source>
</evidence>
<dbReference type="InterPro" id="IPR039762">
    <property type="entry name" value="Nmd2/UPF2"/>
</dbReference>
<comment type="caution">
    <text evidence="5">The sequence shown here is derived from an EMBL/GenBank/DDBJ whole genome shotgun (WGS) entry which is preliminary data.</text>
</comment>
<reference evidence="5 6" key="1">
    <citation type="submission" date="2024-08" db="EMBL/GenBank/DDBJ databases">
        <authorList>
            <person name="Cucini C."/>
            <person name="Frati F."/>
        </authorList>
    </citation>
    <scope>NUCLEOTIDE SEQUENCE [LARGE SCALE GENOMIC DNA]</scope>
</reference>
<evidence type="ECO:0000256" key="3">
    <source>
        <dbReference type="SAM" id="MobiDB-lite"/>
    </source>
</evidence>
<evidence type="ECO:0000256" key="1">
    <source>
        <dbReference type="ARBA" id="ARBA00004496"/>
    </source>
</evidence>
<dbReference type="Pfam" id="PF02854">
    <property type="entry name" value="MIF4G"/>
    <property type="match status" value="3"/>
</dbReference>
<dbReference type="Pfam" id="PF04050">
    <property type="entry name" value="Upf2"/>
    <property type="match status" value="1"/>
</dbReference>
<feature type="region of interest" description="Disordered" evidence="3">
    <location>
        <begin position="951"/>
        <end position="972"/>
    </location>
</feature>
<dbReference type="EMBL" id="CAXLJM020000051">
    <property type="protein sequence ID" value="CAL8115560.1"/>
    <property type="molecule type" value="Genomic_DNA"/>
</dbReference>
<feature type="region of interest" description="Disordered" evidence="3">
    <location>
        <begin position="437"/>
        <end position="482"/>
    </location>
</feature>
<dbReference type="InterPro" id="IPR003890">
    <property type="entry name" value="MIF4G-like_typ-3"/>
</dbReference>
<feature type="domain" description="MIF4G" evidence="4">
    <location>
        <begin position="488"/>
        <end position="677"/>
    </location>
</feature>
<proteinExistence type="predicted"/>
<evidence type="ECO:0000313" key="5">
    <source>
        <dbReference type="EMBL" id="CAL8115560.1"/>
    </source>
</evidence>
<dbReference type="SUPFAM" id="SSF48371">
    <property type="entry name" value="ARM repeat"/>
    <property type="match status" value="3"/>
</dbReference>